<evidence type="ECO:0000313" key="2">
    <source>
        <dbReference type="EMBL" id="MBD2504953.1"/>
    </source>
</evidence>
<sequence length="50" mass="5674">MKTTSDGDGGDGGESKIQNLESQIEEVVRRRIIENWEGQDEPEHLLRDCC</sequence>
<dbReference type="EMBL" id="JACJSG010000064">
    <property type="protein sequence ID" value="MBD2504953.1"/>
    <property type="molecule type" value="Genomic_DNA"/>
</dbReference>
<accession>A0ABR8DGS3</accession>
<reference evidence="2 3" key="1">
    <citation type="journal article" date="2020" name="ISME J.">
        <title>Comparative genomics reveals insights into cyanobacterial evolution and habitat adaptation.</title>
        <authorList>
            <person name="Chen M.Y."/>
            <person name="Teng W.K."/>
            <person name="Zhao L."/>
            <person name="Hu C.X."/>
            <person name="Zhou Y.K."/>
            <person name="Han B.P."/>
            <person name="Song L.R."/>
            <person name="Shu W.S."/>
        </authorList>
    </citation>
    <scope>NUCLEOTIDE SEQUENCE [LARGE SCALE GENOMIC DNA]</scope>
    <source>
        <strain evidence="2 3">FACHB-119</strain>
    </source>
</reference>
<protein>
    <submittedName>
        <fullName evidence="2">Uncharacterized protein</fullName>
    </submittedName>
</protein>
<gene>
    <name evidence="2" type="ORF">H6G83_30865</name>
</gene>
<dbReference type="Proteomes" id="UP000661112">
    <property type="component" value="Unassembled WGS sequence"/>
</dbReference>
<evidence type="ECO:0000256" key="1">
    <source>
        <dbReference type="SAM" id="MobiDB-lite"/>
    </source>
</evidence>
<evidence type="ECO:0000313" key="3">
    <source>
        <dbReference type="Proteomes" id="UP000661112"/>
    </source>
</evidence>
<name>A0ABR8DGS3_9NOST</name>
<proteinExistence type="predicted"/>
<organism evidence="2 3">
    <name type="scientific">Anabaena azotica FACHB-119</name>
    <dbReference type="NCBI Taxonomy" id="947527"/>
    <lineage>
        <taxon>Bacteria</taxon>
        <taxon>Bacillati</taxon>
        <taxon>Cyanobacteriota</taxon>
        <taxon>Cyanophyceae</taxon>
        <taxon>Nostocales</taxon>
        <taxon>Nostocaceae</taxon>
        <taxon>Anabaena</taxon>
        <taxon>Anabaena azotica</taxon>
    </lineage>
</organism>
<feature type="region of interest" description="Disordered" evidence="1">
    <location>
        <begin position="1"/>
        <end position="21"/>
    </location>
</feature>
<keyword evidence="3" id="KW-1185">Reference proteome</keyword>
<comment type="caution">
    <text evidence="2">The sequence shown here is derived from an EMBL/GenBank/DDBJ whole genome shotgun (WGS) entry which is preliminary data.</text>
</comment>